<dbReference type="InterPro" id="IPR027417">
    <property type="entry name" value="P-loop_NTPase"/>
</dbReference>
<dbReference type="SUPFAM" id="SSF52540">
    <property type="entry name" value="P-loop containing nucleoside triphosphate hydrolases"/>
    <property type="match status" value="1"/>
</dbReference>
<reference evidence="2 3" key="1">
    <citation type="submission" date="2018-12" db="EMBL/GenBank/DDBJ databases">
        <title>Persistence of Moraxella catarrhalis in Chronic Obstructive Pulmonary Disease and Regulation of the Hag/MID Adhesin.</title>
        <authorList>
            <person name="Murphy T."/>
            <person name="Zhao X."/>
            <person name="Vyas G."/>
            <person name="Aluvathingal J."/>
            <person name="Nadendla S."/>
            <person name="Tallon L."/>
            <person name="Tettelin H."/>
        </authorList>
    </citation>
    <scope>NUCLEOTIDE SEQUENCE [LARGE SCALE GENOMIC DNA]</scope>
    <source>
        <strain evidence="2 3">46P58B1</strain>
    </source>
</reference>
<dbReference type="Proteomes" id="UP000280228">
    <property type="component" value="Chromosome"/>
</dbReference>
<sequence>MNITLKQAEKLMYPLLNNKIVPFLHSSPALGKSSLAKTVAAKAKLKVIDLRLTELDASDLNGLPYFNEGKAQYLPFNTFPIQDTEVPDGYNGWLLLLDELNSALPSVQSAAYKLILDRQVGQYKLHDDVYIIACGNLDTDNAITYPLSSALVSRFAHFYIEPNTKEWTDWALDNDIDIRIISFLGFMPSHLYKFNPDSTEPYASPRTWEMLSKALSELETIDTTHLPLLASLIGDGIAQEFMQYLKLADKVPKLEDIINNPEKVAVPSELGLQWATTSMVISSIDNSNYAKLEIYLRRFNMEMQVVALRYIVKQYPNLVTKTSEWRKALASEIFI</sequence>
<dbReference type="Pfam" id="PF07726">
    <property type="entry name" value="AAA_3"/>
    <property type="match status" value="1"/>
</dbReference>
<dbReference type="AlphaFoldDB" id="A0A3S9QGQ3"/>
<feature type="domain" description="ATPase AAA-3" evidence="1">
    <location>
        <begin position="24"/>
        <end position="155"/>
    </location>
</feature>
<dbReference type="RefSeq" id="WP_126671052.1">
    <property type="nucleotide sequence ID" value="NZ_CP034662.1"/>
</dbReference>
<protein>
    <submittedName>
        <fullName evidence="2">ATPase associated with various cellular activities family protein</fullName>
    </submittedName>
</protein>
<organism evidence="2 3">
    <name type="scientific">Moraxella catarrhalis</name>
    <name type="common">Branhamella catarrhalis</name>
    <dbReference type="NCBI Taxonomy" id="480"/>
    <lineage>
        <taxon>Bacteria</taxon>
        <taxon>Pseudomonadati</taxon>
        <taxon>Pseudomonadota</taxon>
        <taxon>Gammaproteobacteria</taxon>
        <taxon>Moraxellales</taxon>
        <taxon>Moraxellaceae</taxon>
        <taxon>Moraxella</taxon>
    </lineage>
</organism>
<dbReference type="InterPro" id="IPR011703">
    <property type="entry name" value="ATPase_AAA-3"/>
</dbReference>
<name>A0A3S9QGQ3_MORCA</name>
<evidence type="ECO:0000259" key="1">
    <source>
        <dbReference type="Pfam" id="PF07726"/>
    </source>
</evidence>
<dbReference type="Gene3D" id="3.40.50.300">
    <property type="entry name" value="P-loop containing nucleotide triphosphate hydrolases"/>
    <property type="match status" value="1"/>
</dbReference>
<dbReference type="EMBL" id="CP034662">
    <property type="protein sequence ID" value="AZQ93927.1"/>
    <property type="molecule type" value="Genomic_DNA"/>
</dbReference>
<dbReference type="GO" id="GO:0005524">
    <property type="term" value="F:ATP binding"/>
    <property type="evidence" value="ECO:0007669"/>
    <property type="project" value="InterPro"/>
</dbReference>
<dbReference type="GO" id="GO:0016887">
    <property type="term" value="F:ATP hydrolysis activity"/>
    <property type="evidence" value="ECO:0007669"/>
    <property type="project" value="InterPro"/>
</dbReference>
<gene>
    <name evidence="2" type="ORF">EJK53_0881</name>
</gene>
<evidence type="ECO:0000313" key="2">
    <source>
        <dbReference type="EMBL" id="AZQ93927.1"/>
    </source>
</evidence>
<evidence type="ECO:0000313" key="3">
    <source>
        <dbReference type="Proteomes" id="UP000280228"/>
    </source>
</evidence>
<accession>A0A3S9QGQ3</accession>
<proteinExistence type="predicted"/>